<dbReference type="SUPFAM" id="SSF100950">
    <property type="entry name" value="NagB/RpiA/CoA transferase-like"/>
    <property type="match status" value="1"/>
</dbReference>
<dbReference type="PIRSF" id="PIRSF006806">
    <property type="entry name" value="FTHF_cligase"/>
    <property type="match status" value="1"/>
</dbReference>
<dbReference type="GO" id="GO:0035999">
    <property type="term" value="P:tetrahydrofolate interconversion"/>
    <property type="evidence" value="ECO:0007669"/>
    <property type="project" value="TreeGrafter"/>
</dbReference>
<sequence length="187" mass="20640">MNTSELKAMARKAAFGERKIAHGQGLDDDANAQLTSFLKQQDQALVIAAYMPIRTEVSPLPSMKRMAMRGRRICVPVIIGEGQPLEFQEWTPDCDMIDGPFGASVPKNGAILVPDVIITPLVAFDPSGYRLGYGGGFYDRSFAQIGEQKKFQAIGFAYSEQELMIVPREETDYKLDAVITEKGILSF</sequence>
<evidence type="ECO:0000256" key="1">
    <source>
        <dbReference type="ARBA" id="ARBA00010638"/>
    </source>
</evidence>
<dbReference type="GO" id="GO:0046872">
    <property type="term" value="F:metal ion binding"/>
    <property type="evidence" value="ECO:0007669"/>
    <property type="project" value="UniProtKB-KW"/>
</dbReference>
<dbReference type="GO" id="GO:0030272">
    <property type="term" value="F:5-formyltetrahydrofolate cyclo-ligase activity"/>
    <property type="evidence" value="ECO:0007669"/>
    <property type="project" value="UniProtKB-EC"/>
</dbReference>
<comment type="similarity">
    <text evidence="1 5">Belongs to the 5-formyltetrahydrofolate cyclo-ligase family.</text>
</comment>
<evidence type="ECO:0000256" key="4">
    <source>
        <dbReference type="PIRSR" id="PIRSR006806-1"/>
    </source>
</evidence>
<comment type="catalytic activity">
    <reaction evidence="5">
        <text>(6S)-5-formyl-5,6,7,8-tetrahydrofolate + ATP = (6R)-5,10-methenyltetrahydrofolate + ADP + phosphate</text>
        <dbReference type="Rhea" id="RHEA:10488"/>
        <dbReference type="ChEBI" id="CHEBI:30616"/>
        <dbReference type="ChEBI" id="CHEBI:43474"/>
        <dbReference type="ChEBI" id="CHEBI:57455"/>
        <dbReference type="ChEBI" id="CHEBI:57457"/>
        <dbReference type="ChEBI" id="CHEBI:456216"/>
        <dbReference type="EC" id="6.3.3.2"/>
    </reaction>
</comment>
<keyword evidence="6" id="KW-0436">Ligase</keyword>
<dbReference type="Proteomes" id="UP000231516">
    <property type="component" value="Unassembled WGS sequence"/>
</dbReference>
<proteinExistence type="inferred from homology"/>
<keyword evidence="2 4" id="KW-0547">Nucleotide-binding</keyword>
<feature type="binding site" evidence="4">
    <location>
        <position position="56"/>
    </location>
    <ligand>
        <name>substrate</name>
    </ligand>
</feature>
<dbReference type="InterPro" id="IPR024185">
    <property type="entry name" value="FTHF_cligase-like_sf"/>
</dbReference>
<dbReference type="InterPro" id="IPR037171">
    <property type="entry name" value="NagB/RpiA_transferase-like"/>
</dbReference>
<gene>
    <name evidence="6" type="ORF">BFP76_04320</name>
</gene>
<keyword evidence="5" id="KW-0460">Magnesium</keyword>
<feature type="binding site" evidence="4">
    <location>
        <position position="51"/>
    </location>
    <ligand>
        <name>substrate</name>
    </ligand>
</feature>
<dbReference type="OrthoDB" id="9801938at2"/>
<dbReference type="EMBL" id="MDGM01000012">
    <property type="protein sequence ID" value="PIB24436.1"/>
    <property type="molecule type" value="Genomic_DNA"/>
</dbReference>
<dbReference type="EC" id="6.3.3.2" evidence="5"/>
<evidence type="ECO:0000313" key="6">
    <source>
        <dbReference type="EMBL" id="PIB24436.1"/>
    </source>
</evidence>
<dbReference type="InterPro" id="IPR002698">
    <property type="entry name" value="FTHF_cligase"/>
</dbReference>
<evidence type="ECO:0000256" key="2">
    <source>
        <dbReference type="ARBA" id="ARBA00022741"/>
    </source>
</evidence>
<dbReference type="GO" id="GO:0009396">
    <property type="term" value="P:folic acid-containing compound biosynthetic process"/>
    <property type="evidence" value="ECO:0007669"/>
    <property type="project" value="TreeGrafter"/>
</dbReference>
<name>A0A2G5K4I4_9RHOB</name>
<dbReference type="PANTHER" id="PTHR23407:SF1">
    <property type="entry name" value="5-FORMYLTETRAHYDROFOLATE CYCLO-LIGASE"/>
    <property type="match status" value="1"/>
</dbReference>
<keyword evidence="3 4" id="KW-0067">ATP-binding</keyword>
<dbReference type="Pfam" id="PF01812">
    <property type="entry name" value="5-FTHF_cyc-lig"/>
    <property type="match status" value="1"/>
</dbReference>
<dbReference type="GO" id="GO:0005524">
    <property type="term" value="F:ATP binding"/>
    <property type="evidence" value="ECO:0007669"/>
    <property type="project" value="UniProtKB-KW"/>
</dbReference>
<protein>
    <recommendedName>
        <fullName evidence="5">5-formyltetrahydrofolate cyclo-ligase</fullName>
        <ecNumber evidence="5">6.3.3.2</ecNumber>
    </recommendedName>
</protein>
<feature type="binding site" evidence="4">
    <location>
        <begin position="130"/>
        <end position="138"/>
    </location>
    <ligand>
        <name>ATP</name>
        <dbReference type="ChEBI" id="CHEBI:30616"/>
    </ligand>
</feature>
<keyword evidence="7" id="KW-1185">Reference proteome</keyword>
<evidence type="ECO:0000256" key="3">
    <source>
        <dbReference type="ARBA" id="ARBA00022840"/>
    </source>
</evidence>
<dbReference type="PANTHER" id="PTHR23407">
    <property type="entry name" value="ATPASE INHIBITOR/5-FORMYLTETRAHYDROFOLATE CYCLO-LIGASE"/>
    <property type="match status" value="1"/>
</dbReference>
<organism evidence="6 7">
    <name type="scientific">Paramylibacter kogurei</name>
    <dbReference type="NCBI Taxonomy" id="1889778"/>
    <lineage>
        <taxon>Bacteria</taxon>
        <taxon>Pseudomonadati</taxon>
        <taxon>Pseudomonadota</taxon>
        <taxon>Alphaproteobacteria</taxon>
        <taxon>Rhodobacterales</taxon>
        <taxon>Paracoccaceae</taxon>
        <taxon>Paramylibacter</taxon>
    </lineage>
</organism>
<comment type="cofactor">
    <cofactor evidence="5">
        <name>Mg(2+)</name>
        <dbReference type="ChEBI" id="CHEBI:18420"/>
    </cofactor>
</comment>
<evidence type="ECO:0000313" key="7">
    <source>
        <dbReference type="Proteomes" id="UP000231516"/>
    </source>
</evidence>
<keyword evidence="5" id="KW-0479">Metal-binding</keyword>
<dbReference type="NCBIfam" id="TIGR02727">
    <property type="entry name" value="MTHFS_bact"/>
    <property type="match status" value="1"/>
</dbReference>
<comment type="caution">
    <text evidence="6">The sequence shown here is derived from an EMBL/GenBank/DDBJ whole genome shotgun (WGS) entry which is preliminary data.</text>
</comment>
<reference evidence="6 7" key="1">
    <citation type="submission" date="2016-08" db="EMBL/GenBank/DDBJ databases">
        <title>Draft genome of Amylibacter sp. strain 4G11.</title>
        <authorList>
            <person name="Wong S.-K."/>
            <person name="Hamasaki K."/>
            <person name="Yoshizawa S."/>
        </authorList>
    </citation>
    <scope>NUCLEOTIDE SEQUENCE [LARGE SCALE GENOMIC DNA]</scope>
    <source>
        <strain evidence="6 7">4G11</strain>
    </source>
</reference>
<dbReference type="RefSeq" id="WP_099592795.1">
    <property type="nucleotide sequence ID" value="NZ_MDGM01000012.1"/>
</dbReference>
<dbReference type="AlphaFoldDB" id="A0A2G5K4I4"/>
<accession>A0A2G5K4I4</accession>
<dbReference type="Gene3D" id="3.40.50.10420">
    <property type="entry name" value="NagB/RpiA/CoA transferase-like"/>
    <property type="match status" value="1"/>
</dbReference>
<evidence type="ECO:0000256" key="5">
    <source>
        <dbReference type="RuleBase" id="RU361279"/>
    </source>
</evidence>